<evidence type="ECO:0000313" key="2">
    <source>
        <dbReference type="EMBL" id="ACI17037.1"/>
    </source>
</evidence>
<reference evidence="2 3" key="2">
    <citation type="journal article" date="2014" name="Genome Announc.">
        <title>Complete Genome Sequence of Coprothermobacter proteolyticus DSM 5265.</title>
        <authorList>
            <person name="Alexiev A."/>
            <person name="Coil D.A."/>
            <person name="Badger J.H."/>
            <person name="Enticknap J."/>
            <person name="Ward N."/>
            <person name="Robb F.T."/>
            <person name="Eisen J.A."/>
        </authorList>
    </citation>
    <scope>NUCLEOTIDE SEQUENCE [LARGE SCALE GENOMIC DNA]</scope>
    <source>
        <strain evidence="3">ATCC 35245 / DSM 5265 / OCM 4 / BT</strain>
    </source>
</reference>
<dbReference type="RefSeq" id="WP_012543689.1">
    <property type="nucleotide sequence ID" value="NC_011295.1"/>
</dbReference>
<dbReference type="KEGG" id="cpo:COPRO5265_0658"/>
<name>B5Y8A9_COPPD</name>
<keyword evidence="3" id="KW-1185">Reference proteome</keyword>
<protein>
    <submittedName>
        <fullName evidence="2">Uncharacterized protein</fullName>
    </submittedName>
</protein>
<accession>B5Y8A9</accession>
<evidence type="ECO:0000313" key="3">
    <source>
        <dbReference type="Proteomes" id="UP000001732"/>
    </source>
</evidence>
<dbReference type="Proteomes" id="UP000001732">
    <property type="component" value="Chromosome"/>
</dbReference>
<dbReference type="HOGENOM" id="CLU_2258972_0_0_9"/>
<organism evidence="2 3">
    <name type="scientific">Coprothermobacter proteolyticus (strain ATCC 35245 / DSM 5265 / OCM 4 / BT)</name>
    <dbReference type="NCBI Taxonomy" id="309798"/>
    <lineage>
        <taxon>Bacteria</taxon>
        <taxon>Pseudomonadati</taxon>
        <taxon>Coprothermobacterota</taxon>
        <taxon>Coprothermobacteria</taxon>
        <taxon>Coprothermobacterales</taxon>
        <taxon>Coprothermobacteraceae</taxon>
        <taxon>Coprothermobacter</taxon>
    </lineage>
</organism>
<keyword evidence="1" id="KW-0175">Coiled coil</keyword>
<proteinExistence type="predicted"/>
<sequence length="103" mass="12247">MEEFFEALKSLEQEASDIVSTSSVQARQRVEVARERFAEEFHELEENCRQELERELERLSQEWEQRRQEELESYSKQLSKLGTELDQRAGHLAKELLESFLGE</sequence>
<evidence type="ECO:0000256" key="1">
    <source>
        <dbReference type="SAM" id="Coils"/>
    </source>
</evidence>
<dbReference type="STRING" id="309798.COPRO5265_0658"/>
<dbReference type="Gene3D" id="1.20.5.2950">
    <property type="match status" value="1"/>
</dbReference>
<gene>
    <name evidence="2" type="ordered locus">COPRO5265_0658</name>
</gene>
<reference evidence="3" key="1">
    <citation type="submission" date="2008-08" db="EMBL/GenBank/DDBJ databases">
        <title>The complete genome sequence of Coprothermobacter proteolyticus strain ATCC 5245 / DSM 5265 / BT.</title>
        <authorList>
            <person name="Dodson R.J."/>
            <person name="Durkin A.S."/>
            <person name="Wu M."/>
            <person name="Eisen J."/>
            <person name="Sutton G."/>
        </authorList>
    </citation>
    <scope>NUCLEOTIDE SEQUENCE [LARGE SCALE GENOMIC DNA]</scope>
    <source>
        <strain evidence="3">ATCC 35245 / DSM 5265 / OCM 4 / BT</strain>
    </source>
</reference>
<dbReference type="AlphaFoldDB" id="B5Y8A9"/>
<feature type="coiled-coil region" evidence="1">
    <location>
        <begin position="27"/>
        <end position="73"/>
    </location>
</feature>
<dbReference type="EMBL" id="CP001145">
    <property type="protein sequence ID" value="ACI17037.1"/>
    <property type="molecule type" value="Genomic_DNA"/>
</dbReference>